<evidence type="ECO:0000256" key="3">
    <source>
        <dbReference type="PIRSR" id="PIRSR606225-1"/>
    </source>
</evidence>
<dbReference type="InterPro" id="IPR002942">
    <property type="entry name" value="S4_RNA-bd"/>
</dbReference>
<dbReference type="PROSITE" id="PS50889">
    <property type="entry name" value="S4"/>
    <property type="match status" value="1"/>
</dbReference>
<feature type="domain" description="RNA-binding S4" evidence="6">
    <location>
        <begin position="21"/>
        <end position="81"/>
    </location>
</feature>
<evidence type="ECO:0000313" key="8">
    <source>
        <dbReference type="Proteomes" id="UP000276223"/>
    </source>
</evidence>
<dbReference type="GO" id="GO:0003723">
    <property type="term" value="F:RNA binding"/>
    <property type="evidence" value="ECO:0007669"/>
    <property type="project" value="UniProtKB-KW"/>
</dbReference>
<dbReference type="PANTHER" id="PTHR21600:SF44">
    <property type="entry name" value="RIBOSOMAL LARGE SUBUNIT PSEUDOURIDINE SYNTHASE D"/>
    <property type="match status" value="1"/>
</dbReference>
<dbReference type="RefSeq" id="WP_123290705.1">
    <property type="nucleotide sequence ID" value="NZ_RJVA01000013.1"/>
</dbReference>
<dbReference type="InterPro" id="IPR006225">
    <property type="entry name" value="PsdUridine_synth_RluC/D"/>
</dbReference>
<dbReference type="Gene3D" id="3.30.2350.10">
    <property type="entry name" value="Pseudouridine synthase"/>
    <property type="match status" value="1"/>
</dbReference>
<reference evidence="7 8" key="1">
    <citation type="submission" date="2018-11" db="EMBL/GenBank/DDBJ databases">
        <title>Genomic Encyclopedia of Type Strains, Phase IV (KMG-IV): sequencing the most valuable type-strain genomes for metagenomic binning, comparative biology and taxonomic classification.</title>
        <authorList>
            <person name="Goeker M."/>
        </authorList>
    </citation>
    <scope>NUCLEOTIDE SEQUENCE [LARGE SCALE GENOMIC DNA]</scope>
    <source>
        <strain evidence="7 8">DSM 22027</strain>
    </source>
</reference>
<dbReference type="Pfam" id="PF00849">
    <property type="entry name" value="PseudoU_synth_2"/>
    <property type="match status" value="1"/>
</dbReference>
<dbReference type="CDD" id="cd00165">
    <property type="entry name" value="S4"/>
    <property type="match status" value="1"/>
</dbReference>
<accession>A0A3N1UI83</accession>
<gene>
    <name evidence="7" type="ORF">EDC27_2246</name>
</gene>
<dbReference type="Proteomes" id="UP000276223">
    <property type="component" value="Unassembled WGS sequence"/>
</dbReference>
<sequence length="331" mass="36431">MSHGRNNIRAIFHVQAPDKGRRLDVFLSAQDPQRSRSQYKKWIESGRVLVNGQRVKCAYVLQKGDEVCVQVVDEAVSTEIIPEPMPLEVLFEDEDMIVVNKPAGLVVHPGAGHATGTLVHGLLAHCSRLASQGAPLRPGIVHRLDQETSGVVVVAKSDAAYLNLIDQFKGHAVRKTYLAFVYGTLPQCSGEIRTLIGRHPTNRKKMAVVDRLGKEAVTFWQVRQSWQDAISLLEVRIVTGRTHQIRVHCQDMGHPVVGDGTYGGGPRRARQIPNPAVQAAVTLHAPRTMLHAWRMALAHPRHGTPMAFEAPVPADFRGLWTALQEAVASPS</sequence>
<dbReference type="InterPro" id="IPR006145">
    <property type="entry name" value="PsdUridine_synth_RsuA/RluA"/>
</dbReference>
<evidence type="ECO:0000256" key="4">
    <source>
        <dbReference type="PROSITE-ProRule" id="PRU00182"/>
    </source>
</evidence>
<keyword evidence="2 5" id="KW-0413">Isomerase</keyword>
<dbReference type="GO" id="GO:0120159">
    <property type="term" value="F:rRNA pseudouridine synthase activity"/>
    <property type="evidence" value="ECO:0007669"/>
    <property type="project" value="UniProtKB-ARBA"/>
</dbReference>
<dbReference type="CDD" id="cd02869">
    <property type="entry name" value="PseudoU_synth_RluA_like"/>
    <property type="match status" value="1"/>
</dbReference>
<comment type="function">
    <text evidence="5">Responsible for synthesis of pseudouridine from uracil.</text>
</comment>
<evidence type="ECO:0000256" key="5">
    <source>
        <dbReference type="RuleBase" id="RU362028"/>
    </source>
</evidence>
<dbReference type="InterPro" id="IPR006224">
    <property type="entry name" value="PsdUridine_synth_RluA-like_CS"/>
</dbReference>
<comment type="caution">
    <text evidence="7">The sequence shown here is derived from an EMBL/GenBank/DDBJ whole genome shotgun (WGS) entry which is preliminary data.</text>
</comment>
<dbReference type="InterPro" id="IPR050188">
    <property type="entry name" value="RluA_PseudoU_synthase"/>
</dbReference>
<dbReference type="PROSITE" id="PS01129">
    <property type="entry name" value="PSI_RLU"/>
    <property type="match status" value="1"/>
</dbReference>
<comment type="similarity">
    <text evidence="1 5">Belongs to the pseudouridine synthase RluA family.</text>
</comment>
<evidence type="ECO:0000259" key="6">
    <source>
        <dbReference type="SMART" id="SM00363"/>
    </source>
</evidence>
<evidence type="ECO:0000256" key="2">
    <source>
        <dbReference type="ARBA" id="ARBA00023235"/>
    </source>
</evidence>
<dbReference type="SMART" id="SM00363">
    <property type="entry name" value="S4"/>
    <property type="match status" value="1"/>
</dbReference>
<organism evidence="7 8">
    <name type="scientific">Desulfosoma caldarium</name>
    <dbReference type="NCBI Taxonomy" id="610254"/>
    <lineage>
        <taxon>Bacteria</taxon>
        <taxon>Pseudomonadati</taxon>
        <taxon>Thermodesulfobacteriota</taxon>
        <taxon>Syntrophobacteria</taxon>
        <taxon>Syntrophobacterales</taxon>
        <taxon>Syntrophobacteraceae</taxon>
        <taxon>Desulfosoma</taxon>
    </lineage>
</organism>
<dbReference type="Gene3D" id="3.10.290.10">
    <property type="entry name" value="RNA-binding S4 domain"/>
    <property type="match status" value="1"/>
</dbReference>
<dbReference type="EC" id="5.4.99.-" evidence="5"/>
<dbReference type="GO" id="GO:0000455">
    <property type="term" value="P:enzyme-directed rRNA pseudouridine synthesis"/>
    <property type="evidence" value="ECO:0007669"/>
    <property type="project" value="TreeGrafter"/>
</dbReference>
<proteinExistence type="inferred from homology"/>
<feature type="active site" evidence="3">
    <location>
        <position position="145"/>
    </location>
</feature>
<comment type="catalytic activity">
    <reaction evidence="5">
        <text>a uridine in RNA = a pseudouridine in RNA</text>
        <dbReference type="Rhea" id="RHEA:48348"/>
        <dbReference type="Rhea" id="RHEA-COMP:12068"/>
        <dbReference type="Rhea" id="RHEA-COMP:12069"/>
        <dbReference type="ChEBI" id="CHEBI:65314"/>
        <dbReference type="ChEBI" id="CHEBI:65315"/>
    </reaction>
</comment>
<keyword evidence="4" id="KW-0694">RNA-binding</keyword>
<evidence type="ECO:0000256" key="1">
    <source>
        <dbReference type="ARBA" id="ARBA00010876"/>
    </source>
</evidence>
<protein>
    <recommendedName>
        <fullName evidence="5">Pseudouridine synthase</fullName>
        <ecNumber evidence="5">5.4.99.-</ecNumber>
    </recommendedName>
</protein>
<name>A0A3N1UI83_9BACT</name>
<dbReference type="InterPro" id="IPR036986">
    <property type="entry name" value="S4_RNA-bd_sf"/>
</dbReference>
<dbReference type="SUPFAM" id="SSF55120">
    <property type="entry name" value="Pseudouridine synthase"/>
    <property type="match status" value="1"/>
</dbReference>
<dbReference type="PANTHER" id="PTHR21600">
    <property type="entry name" value="MITOCHONDRIAL RNA PSEUDOURIDINE SYNTHASE"/>
    <property type="match status" value="1"/>
</dbReference>
<dbReference type="Pfam" id="PF01479">
    <property type="entry name" value="S4"/>
    <property type="match status" value="1"/>
</dbReference>
<keyword evidence="8" id="KW-1185">Reference proteome</keyword>
<dbReference type="InterPro" id="IPR020103">
    <property type="entry name" value="PsdUridine_synth_cat_dom_sf"/>
</dbReference>
<evidence type="ECO:0000313" key="7">
    <source>
        <dbReference type="EMBL" id="ROQ90974.1"/>
    </source>
</evidence>
<dbReference type="NCBIfam" id="TIGR00005">
    <property type="entry name" value="rluA_subfam"/>
    <property type="match status" value="1"/>
</dbReference>
<dbReference type="OrthoDB" id="128480at2"/>
<dbReference type="SUPFAM" id="SSF55174">
    <property type="entry name" value="Alpha-L RNA-binding motif"/>
    <property type="match status" value="1"/>
</dbReference>
<dbReference type="EMBL" id="RJVA01000013">
    <property type="protein sequence ID" value="ROQ90974.1"/>
    <property type="molecule type" value="Genomic_DNA"/>
</dbReference>
<dbReference type="AlphaFoldDB" id="A0A3N1UI83"/>